<dbReference type="SUPFAM" id="SSF47384">
    <property type="entry name" value="Homodimeric domain of signal transducing histidine kinase"/>
    <property type="match status" value="1"/>
</dbReference>
<keyword evidence="6" id="KW-0472">Membrane</keyword>
<feature type="transmembrane region" description="Helical" evidence="6">
    <location>
        <begin position="87"/>
        <end position="107"/>
    </location>
</feature>
<dbReference type="Gene3D" id="3.30.565.10">
    <property type="entry name" value="Histidine kinase-like ATPase, C-terminal domain"/>
    <property type="match status" value="1"/>
</dbReference>
<dbReference type="EMBL" id="UOFY01000010">
    <property type="protein sequence ID" value="VAX06794.1"/>
    <property type="molecule type" value="Genomic_DNA"/>
</dbReference>
<dbReference type="PROSITE" id="PS50109">
    <property type="entry name" value="HIS_KIN"/>
    <property type="match status" value="1"/>
</dbReference>
<dbReference type="Pfam" id="PF00512">
    <property type="entry name" value="HisKA"/>
    <property type="match status" value="1"/>
</dbReference>
<evidence type="ECO:0000256" key="3">
    <source>
        <dbReference type="ARBA" id="ARBA00022553"/>
    </source>
</evidence>
<dbReference type="InterPro" id="IPR011006">
    <property type="entry name" value="CheY-like_superfamily"/>
</dbReference>
<dbReference type="InterPro" id="IPR004358">
    <property type="entry name" value="Sig_transdc_His_kin-like_C"/>
</dbReference>
<dbReference type="PANTHER" id="PTHR43047">
    <property type="entry name" value="TWO-COMPONENT HISTIDINE PROTEIN KINASE"/>
    <property type="match status" value="1"/>
</dbReference>
<dbReference type="Gene3D" id="1.10.287.130">
    <property type="match status" value="1"/>
</dbReference>
<dbReference type="SMART" id="SM00388">
    <property type="entry name" value="HisKA"/>
    <property type="match status" value="1"/>
</dbReference>
<evidence type="ECO:0000256" key="2">
    <source>
        <dbReference type="ARBA" id="ARBA00012438"/>
    </source>
</evidence>
<evidence type="ECO:0000313" key="9">
    <source>
        <dbReference type="EMBL" id="VAX06794.1"/>
    </source>
</evidence>
<dbReference type="AlphaFoldDB" id="A0A3B1B453"/>
<dbReference type="PANTHER" id="PTHR43047:SF9">
    <property type="entry name" value="HISTIDINE KINASE"/>
    <property type="match status" value="1"/>
</dbReference>
<feature type="transmembrane region" description="Helical" evidence="6">
    <location>
        <begin position="113"/>
        <end position="132"/>
    </location>
</feature>
<proteinExistence type="predicted"/>
<feature type="domain" description="Histidine kinase" evidence="7">
    <location>
        <begin position="224"/>
        <end position="438"/>
    </location>
</feature>
<dbReference type="PRINTS" id="PR00344">
    <property type="entry name" value="BCTRLSENSOR"/>
</dbReference>
<dbReference type="Pfam" id="PF00072">
    <property type="entry name" value="Response_reg"/>
    <property type="match status" value="1"/>
</dbReference>
<feature type="domain" description="Response regulatory" evidence="8">
    <location>
        <begin position="461"/>
        <end position="578"/>
    </location>
</feature>
<keyword evidence="3" id="KW-0597">Phosphoprotein</keyword>
<comment type="catalytic activity">
    <reaction evidence="1">
        <text>ATP + protein L-histidine = ADP + protein N-phospho-L-histidine.</text>
        <dbReference type="EC" id="2.7.13.3"/>
    </reaction>
</comment>
<dbReference type="Gene3D" id="3.40.50.2300">
    <property type="match status" value="1"/>
</dbReference>
<protein>
    <recommendedName>
        <fullName evidence="2">histidine kinase</fullName>
        <ecNumber evidence="2">2.7.13.3</ecNumber>
    </recommendedName>
</protein>
<dbReference type="EC" id="2.7.13.3" evidence="2"/>
<dbReference type="InterPro" id="IPR005467">
    <property type="entry name" value="His_kinase_dom"/>
</dbReference>
<dbReference type="FunFam" id="3.30.565.10:FF:000049">
    <property type="entry name" value="Two-component sensor histidine kinase"/>
    <property type="match status" value="1"/>
</dbReference>
<evidence type="ECO:0000259" key="7">
    <source>
        <dbReference type="PROSITE" id="PS50109"/>
    </source>
</evidence>
<evidence type="ECO:0000259" key="8">
    <source>
        <dbReference type="PROSITE" id="PS50110"/>
    </source>
</evidence>
<feature type="transmembrane region" description="Helical" evidence="6">
    <location>
        <begin position="161"/>
        <end position="180"/>
    </location>
</feature>
<evidence type="ECO:0000256" key="4">
    <source>
        <dbReference type="ARBA" id="ARBA00022679"/>
    </source>
</evidence>
<evidence type="ECO:0000256" key="6">
    <source>
        <dbReference type="SAM" id="Phobius"/>
    </source>
</evidence>
<dbReference type="InterPro" id="IPR003594">
    <property type="entry name" value="HATPase_dom"/>
</dbReference>
<dbReference type="SUPFAM" id="SSF55874">
    <property type="entry name" value="ATPase domain of HSP90 chaperone/DNA topoisomerase II/histidine kinase"/>
    <property type="match status" value="1"/>
</dbReference>
<dbReference type="CDD" id="cd00156">
    <property type="entry name" value="REC"/>
    <property type="match status" value="1"/>
</dbReference>
<keyword evidence="4" id="KW-0808">Transferase</keyword>
<sequence length="591" mass="66347">MSTQEQADNLAFIQIQTLLKNSPAVILASIFSAIMLTAIYWDQHPHVYLLSWLSMILSINIVRGFFAWKFLHEDKPMEHTLLWWRMFSLPSLVSVAVWGLGAFVFYIPNGGQYQAVGIIIPLALAAGSLVFLSIVHWLFVSSFLLITLPLLLRVFLVGDFVHISIGLLIGVYISIFMIFGHNMNRMLTESLRLRFENLELVSRLTEEKESAELANVAKSKFLAAASHDLRQPLHALSLLSSALCDRIKYPEVKHIVDKIMLAVSALENLFNALLDISKLDSGVLKPSIISFKLGDIFKKIENDYRPEADRKGLKFNVDSCHDAVVYSDNILLERVVRNFVSNALRYTETGHVRLFCEMENGKIKIVVEDTGIGIRDDNLQTIFDEYVQIGNPERDREKGLGLGLAIVARISQLLNHPVHVKSARGEGSIFSIAVPLGRQEDIPEPEADIVRTPGMELTQLKVLIIDDERSNLDALDALLRGWKCEVISAESGEEACDKIRALQLKPDCVLTDYRLRNNKTGLEAISDIVALTGENVPAVLITGDVAIKKLHEEGADAYHLMHKPVQPARLRALLKHIQQQKLRQELEEQEA</sequence>
<dbReference type="SUPFAM" id="SSF52172">
    <property type="entry name" value="CheY-like"/>
    <property type="match status" value="1"/>
</dbReference>
<keyword evidence="6" id="KW-1133">Transmembrane helix</keyword>
<gene>
    <name evidence="9" type="ORF">MNBD_GAMMA25-1444</name>
</gene>
<dbReference type="GO" id="GO:0000155">
    <property type="term" value="F:phosphorelay sensor kinase activity"/>
    <property type="evidence" value="ECO:0007669"/>
    <property type="project" value="InterPro"/>
</dbReference>
<feature type="transmembrane region" description="Helical" evidence="6">
    <location>
        <begin position="24"/>
        <end position="41"/>
    </location>
</feature>
<dbReference type="PROSITE" id="PS50110">
    <property type="entry name" value="RESPONSE_REGULATORY"/>
    <property type="match status" value="1"/>
</dbReference>
<feature type="transmembrane region" description="Helical" evidence="6">
    <location>
        <begin position="47"/>
        <end position="66"/>
    </location>
</feature>
<dbReference type="InterPro" id="IPR036097">
    <property type="entry name" value="HisK_dim/P_sf"/>
</dbReference>
<dbReference type="CDD" id="cd00082">
    <property type="entry name" value="HisKA"/>
    <property type="match status" value="1"/>
</dbReference>
<dbReference type="InterPro" id="IPR003661">
    <property type="entry name" value="HisK_dim/P_dom"/>
</dbReference>
<dbReference type="GO" id="GO:0009927">
    <property type="term" value="F:histidine phosphotransfer kinase activity"/>
    <property type="evidence" value="ECO:0007669"/>
    <property type="project" value="TreeGrafter"/>
</dbReference>
<dbReference type="Pfam" id="PF02518">
    <property type="entry name" value="HATPase_c"/>
    <property type="match status" value="1"/>
</dbReference>
<name>A0A3B1B453_9ZZZZ</name>
<keyword evidence="5" id="KW-0418">Kinase</keyword>
<dbReference type="InterPro" id="IPR001789">
    <property type="entry name" value="Sig_transdc_resp-reg_receiver"/>
</dbReference>
<dbReference type="InterPro" id="IPR036890">
    <property type="entry name" value="HATPase_C_sf"/>
</dbReference>
<keyword evidence="6" id="KW-0812">Transmembrane</keyword>
<accession>A0A3B1B453</accession>
<dbReference type="SMART" id="SM00448">
    <property type="entry name" value="REC"/>
    <property type="match status" value="1"/>
</dbReference>
<dbReference type="GO" id="GO:0005886">
    <property type="term" value="C:plasma membrane"/>
    <property type="evidence" value="ECO:0007669"/>
    <property type="project" value="TreeGrafter"/>
</dbReference>
<evidence type="ECO:0000256" key="5">
    <source>
        <dbReference type="ARBA" id="ARBA00022777"/>
    </source>
</evidence>
<dbReference type="SMART" id="SM00387">
    <property type="entry name" value="HATPase_c"/>
    <property type="match status" value="1"/>
</dbReference>
<organism evidence="9">
    <name type="scientific">hydrothermal vent metagenome</name>
    <dbReference type="NCBI Taxonomy" id="652676"/>
    <lineage>
        <taxon>unclassified sequences</taxon>
        <taxon>metagenomes</taxon>
        <taxon>ecological metagenomes</taxon>
    </lineage>
</organism>
<reference evidence="9" key="1">
    <citation type="submission" date="2018-06" db="EMBL/GenBank/DDBJ databases">
        <authorList>
            <person name="Zhirakovskaya E."/>
        </authorList>
    </citation>
    <scope>NUCLEOTIDE SEQUENCE</scope>
</reference>
<evidence type="ECO:0000256" key="1">
    <source>
        <dbReference type="ARBA" id="ARBA00000085"/>
    </source>
</evidence>